<gene>
    <name evidence="2" type="ORF">EJB05_04301</name>
    <name evidence="1" type="ORF">EJB05_57625</name>
</gene>
<accession>A0A5J9SCV9</accession>
<dbReference type="Proteomes" id="UP000324897">
    <property type="component" value="Chromosome 5"/>
</dbReference>
<evidence type="ECO:0000313" key="2">
    <source>
        <dbReference type="EMBL" id="TVU44840.1"/>
    </source>
</evidence>
<dbReference type="Gramene" id="TVU44840">
    <property type="protein sequence ID" value="TVU44840"/>
    <property type="gene ID" value="EJB05_04301"/>
</dbReference>
<sequence length="73" mass="8295">MTSEEGASRRCWARPRAAASARLVATCRAPQPGICWVRLPCSYTKETEKEQRLLQKGQDLLQRQVGQQHKISK</sequence>
<keyword evidence="3" id="KW-1185">Reference proteome</keyword>
<proteinExistence type="predicted"/>
<evidence type="ECO:0000313" key="1">
    <source>
        <dbReference type="EMBL" id="TVT97137.1"/>
    </source>
</evidence>
<organism evidence="1 3">
    <name type="scientific">Eragrostis curvula</name>
    <name type="common">weeping love grass</name>
    <dbReference type="NCBI Taxonomy" id="38414"/>
    <lineage>
        <taxon>Eukaryota</taxon>
        <taxon>Viridiplantae</taxon>
        <taxon>Streptophyta</taxon>
        <taxon>Embryophyta</taxon>
        <taxon>Tracheophyta</taxon>
        <taxon>Spermatophyta</taxon>
        <taxon>Magnoliopsida</taxon>
        <taxon>Liliopsida</taxon>
        <taxon>Poales</taxon>
        <taxon>Poaceae</taxon>
        <taxon>PACMAD clade</taxon>
        <taxon>Chloridoideae</taxon>
        <taxon>Eragrostideae</taxon>
        <taxon>Eragrostidinae</taxon>
        <taxon>Eragrostis</taxon>
    </lineage>
</organism>
<reference evidence="1 3" key="1">
    <citation type="journal article" date="2019" name="Sci. Rep.">
        <title>A high-quality genome of Eragrostis curvula grass provides insights into Poaceae evolution and supports new strategies to enhance forage quality.</title>
        <authorList>
            <person name="Carballo J."/>
            <person name="Santos B.A.C.M."/>
            <person name="Zappacosta D."/>
            <person name="Garbus I."/>
            <person name="Selva J.P."/>
            <person name="Gallo C.A."/>
            <person name="Diaz A."/>
            <person name="Albertini E."/>
            <person name="Caccamo M."/>
            <person name="Echenique V."/>
        </authorList>
    </citation>
    <scope>NUCLEOTIDE SEQUENCE [LARGE SCALE GENOMIC DNA]</scope>
    <source>
        <strain evidence="3">cv. Victoria</strain>
        <tissue evidence="1">Leaf</tissue>
    </source>
</reference>
<dbReference type="Gramene" id="TVT97137">
    <property type="protein sequence ID" value="TVT97137"/>
    <property type="gene ID" value="EJB05_57625"/>
</dbReference>
<dbReference type="AlphaFoldDB" id="A0A5J9SCV9"/>
<protein>
    <submittedName>
        <fullName evidence="1">Uncharacterized protein</fullName>
    </submittedName>
</protein>
<name>A0A5J9SCV9_9POAL</name>
<feature type="non-terminal residue" evidence="1">
    <location>
        <position position="1"/>
    </location>
</feature>
<dbReference type="EMBL" id="RWGY01000004">
    <property type="protein sequence ID" value="TVU44840.1"/>
    <property type="molecule type" value="Genomic_DNA"/>
</dbReference>
<comment type="caution">
    <text evidence="1">The sequence shown here is derived from an EMBL/GenBank/DDBJ whole genome shotgun (WGS) entry which is preliminary data.</text>
</comment>
<dbReference type="EMBL" id="RWGY01001066">
    <property type="protein sequence ID" value="TVT97137.1"/>
    <property type="molecule type" value="Genomic_DNA"/>
</dbReference>
<evidence type="ECO:0000313" key="3">
    <source>
        <dbReference type="Proteomes" id="UP000324897"/>
    </source>
</evidence>